<accession>M0L0C7</accession>
<dbReference type="PROSITE" id="PS51084">
    <property type="entry name" value="HIT_2"/>
    <property type="match status" value="1"/>
</dbReference>
<dbReference type="CDD" id="cd01275">
    <property type="entry name" value="FHIT"/>
    <property type="match status" value="1"/>
</dbReference>
<sequence>MDALFAPWRMEWVTRDRSGDPDGPECPFCRLPVVDDDRENNIVARSDSSYVLLNNRPYNPGHVMTIPYEHTGEFQTLDERTVLDCMQTAQVAVQAVTDGLSPDGFNLGCNIGSAGGASINDHLHLHIIPRWESDTSFMPLTANTAIVEEAVNETYVRLRDALLDIDSVQAEDEQGAVKINHD</sequence>
<dbReference type="STRING" id="1227453.C444_21251"/>
<keyword evidence="1" id="KW-0547">Nucleotide-binding</keyword>
<dbReference type="PANTHER" id="PTHR42997:SF1">
    <property type="entry name" value="AP-4-A PHOSPHORYLASE"/>
    <property type="match status" value="1"/>
</dbReference>
<comment type="caution">
    <text evidence="4">The sequence shown here is derived from an EMBL/GenBank/DDBJ whole genome shotgun (WGS) entry which is preliminary data.</text>
</comment>
<dbReference type="Proteomes" id="UP000011524">
    <property type="component" value="Unassembled WGS sequence"/>
</dbReference>
<name>M0L0C7_HALJT</name>
<feature type="short sequence motif" description="Histidine triad motif" evidence="2">
    <location>
        <begin position="122"/>
        <end position="126"/>
    </location>
</feature>
<evidence type="ECO:0000256" key="1">
    <source>
        <dbReference type="ARBA" id="ARBA00022741"/>
    </source>
</evidence>
<dbReference type="InterPro" id="IPR039383">
    <property type="entry name" value="FHIT"/>
</dbReference>
<dbReference type="Pfam" id="PF01230">
    <property type="entry name" value="HIT"/>
    <property type="match status" value="1"/>
</dbReference>
<keyword evidence="5" id="KW-1185">Reference proteome</keyword>
<dbReference type="PANTHER" id="PTHR42997">
    <property type="entry name" value="HIT FAMILY HYDROLASE"/>
    <property type="match status" value="1"/>
</dbReference>
<dbReference type="Gene3D" id="3.30.428.10">
    <property type="entry name" value="HIT-like"/>
    <property type="match status" value="1"/>
</dbReference>
<reference evidence="4 5" key="1">
    <citation type="journal article" date="2014" name="PLoS Genet.">
        <title>Phylogenetically driven sequencing of extremely halophilic archaea reveals strategies for static and dynamic osmo-response.</title>
        <authorList>
            <person name="Becker E.A."/>
            <person name="Seitzer P.M."/>
            <person name="Tritt A."/>
            <person name="Larsen D."/>
            <person name="Krusor M."/>
            <person name="Yao A.I."/>
            <person name="Wu D."/>
            <person name="Madern D."/>
            <person name="Eisen J.A."/>
            <person name="Darling A.E."/>
            <person name="Facciotti M.T."/>
        </authorList>
    </citation>
    <scope>NUCLEOTIDE SEQUENCE [LARGE SCALE GENOMIC DNA]</scope>
    <source>
        <strain evidence="5">ATCC 49778 / DSM 6131 / JCM 7785 / NBRC 101032 / NCIMB 13157 / TR-1</strain>
    </source>
</reference>
<evidence type="ECO:0000259" key="3">
    <source>
        <dbReference type="PROSITE" id="PS51084"/>
    </source>
</evidence>
<dbReference type="InterPro" id="IPR011146">
    <property type="entry name" value="HIT-like"/>
</dbReference>
<dbReference type="eggNOG" id="arCOG00419">
    <property type="taxonomic scope" value="Archaea"/>
</dbReference>
<evidence type="ECO:0000256" key="2">
    <source>
        <dbReference type="PROSITE-ProRule" id="PRU00464"/>
    </source>
</evidence>
<evidence type="ECO:0000313" key="5">
    <source>
        <dbReference type="Proteomes" id="UP000011524"/>
    </source>
</evidence>
<proteinExistence type="predicted"/>
<dbReference type="SUPFAM" id="SSF54197">
    <property type="entry name" value="HIT-like"/>
    <property type="match status" value="1"/>
</dbReference>
<dbReference type="OrthoDB" id="210764at2157"/>
<feature type="domain" description="HIT" evidence="3">
    <location>
        <begin position="29"/>
        <end position="137"/>
    </location>
</feature>
<dbReference type="InterPro" id="IPR036265">
    <property type="entry name" value="HIT-like_sf"/>
</dbReference>
<dbReference type="GO" id="GO:0000166">
    <property type="term" value="F:nucleotide binding"/>
    <property type="evidence" value="ECO:0007669"/>
    <property type="project" value="UniProtKB-KW"/>
</dbReference>
<dbReference type="RefSeq" id="WP_004595079.1">
    <property type="nucleotide sequence ID" value="NZ_AOLY01000048.1"/>
</dbReference>
<dbReference type="AlphaFoldDB" id="M0L0C7"/>
<protein>
    <submittedName>
        <fullName evidence="4">Histidine triad (HIT) protein</fullName>
    </submittedName>
</protein>
<dbReference type="InterPro" id="IPR052908">
    <property type="entry name" value="AP-4-A_phosphorylase"/>
</dbReference>
<gene>
    <name evidence="4" type="ORF">C444_21251</name>
</gene>
<organism evidence="4 5">
    <name type="scientific">Haloarcula japonica (strain ATCC 49778 / DSM 6131 / JCM 7785 / NBRC 101032 / NCIMB 13157 / TR-1)</name>
    <dbReference type="NCBI Taxonomy" id="1227453"/>
    <lineage>
        <taxon>Archaea</taxon>
        <taxon>Methanobacteriati</taxon>
        <taxon>Methanobacteriota</taxon>
        <taxon>Stenosarchaea group</taxon>
        <taxon>Halobacteria</taxon>
        <taxon>Halobacteriales</taxon>
        <taxon>Haloarculaceae</taxon>
        <taxon>Haloarcula</taxon>
    </lineage>
</organism>
<dbReference type="EMBL" id="AOLY01000048">
    <property type="protein sequence ID" value="EMA26992.1"/>
    <property type="molecule type" value="Genomic_DNA"/>
</dbReference>
<dbReference type="GO" id="GO:0003824">
    <property type="term" value="F:catalytic activity"/>
    <property type="evidence" value="ECO:0007669"/>
    <property type="project" value="InterPro"/>
</dbReference>
<dbReference type="PATRIC" id="fig|1227453.3.peg.4174"/>
<evidence type="ECO:0000313" key="4">
    <source>
        <dbReference type="EMBL" id="EMA26992.1"/>
    </source>
</evidence>